<evidence type="ECO:0000313" key="2">
    <source>
        <dbReference type="EMBL" id="GLR66567.1"/>
    </source>
</evidence>
<organism evidence="2 3">
    <name type="scientific">Acidocella aquatica</name>
    <dbReference type="NCBI Taxonomy" id="1922313"/>
    <lineage>
        <taxon>Bacteria</taxon>
        <taxon>Pseudomonadati</taxon>
        <taxon>Pseudomonadota</taxon>
        <taxon>Alphaproteobacteria</taxon>
        <taxon>Acetobacterales</taxon>
        <taxon>Acidocellaceae</taxon>
        <taxon>Acidocella</taxon>
    </lineage>
</organism>
<feature type="coiled-coil region" evidence="1">
    <location>
        <begin position="81"/>
        <end position="108"/>
    </location>
</feature>
<accession>A0ABQ6A5K0</accession>
<gene>
    <name evidence="2" type="ORF">GCM10010909_12470</name>
</gene>
<evidence type="ECO:0000313" key="3">
    <source>
        <dbReference type="Proteomes" id="UP001156641"/>
    </source>
</evidence>
<comment type="caution">
    <text evidence="2">The sequence shown here is derived from an EMBL/GenBank/DDBJ whole genome shotgun (WGS) entry which is preliminary data.</text>
</comment>
<reference evidence="3" key="1">
    <citation type="journal article" date="2019" name="Int. J. Syst. Evol. Microbiol.">
        <title>The Global Catalogue of Microorganisms (GCM) 10K type strain sequencing project: providing services to taxonomists for standard genome sequencing and annotation.</title>
        <authorList>
            <consortium name="The Broad Institute Genomics Platform"/>
            <consortium name="The Broad Institute Genome Sequencing Center for Infectious Disease"/>
            <person name="Wu L."/>
            <person name="Ma J."/>
        </authorList>
    </citation>
    <scope>NUCLEOTIDE SEQUENCE [LARGE SCALE GENOMIC DNA]</scope>
    <source>
        <strain evidence="3">NBRC 112502</strain>
    </source>
</reference>
<evidence type="ECO:0000256" key="1">
    <source>
        <dbReference type="SAM" id="Coils"/>
    </source>
</evidence>
<keyword evidence="3" id="KW-1185">Reference proteome</keyword>
<name>A0ABQ6A5K0_9PROT</name>
<protein>
    <submittedName>
        <fullName evidence="2">Uncharacterized protein</fullName>
    </submittedName>
</protein>
<dbReference type="Proteomes" id="UP001156641">
    <property type="component" value="Unassembled WGS sequence"/>
</dbReference>
<dbReference type="EMBL" id="BSOS01000026">
    <property type="protein sequence ID" value="GLR66567.1"/>
    <property type="molecule type" value="Genomic_DNA"/>
</dbReference>
<keyword evidence="1" id="KW-0175">Coiled coil</keyword>
<sequence length="144" mass="16388">MFNLDGQLVAGQLSNMYTGDVFIDILRSRREMKAEEMQQQQLFAVQQRYAWLVAKYNNLADRYNGVLADNKKVDAAYADALAEKDRQIARLTAEKADLAAEKEEFRHIGYETCGKLSYALEEIQRLKIKAGELSPPELKPDADL</sequence>
<proteinExistence type="predicted"/>